<evidence type="ECO:0000256" key="2">
    <source>
        <dbReference type="ARBA" id="ARBA00022679"/>
    </source>
</evidence>
<keyword evidence="4 7" id="KW-0573">Peptidoglycan synthesis</keyword>
<evidence type="ECO:0000256" key="1">
    <source>
        <dbReference type="ARBA" id="ARBA00004752"/>
    </source>
</evidence>
<feature type="region of interest" description="Disordered" evidence="8">
    <location>
        <begin position="55"/>
        <end position="86"/>
    </location>
</feature>
<keyword evidence="10" id="KW-0449">Lipoprotein</keyword>
<evidence type="ECO:0000256" key="6">
    <source>
        <dbReference type="ARBA" id="ARBA00023316"/>
    </source>
</evidence>
<dbReference type="Pfam" id="PF03734">
    <property type="entry name" value="YkuD"/>
    <property type="match status" value="1"/>
</dbReference>
<sequence>MPRAALGDRRRTGTAPARTLLHGRIGAMHARRRLGQLAAVLAVLLLAVAAACAPSTEQPAGPATPPPGPKITVSPADGTATVNPLDPVSVNTTGGTLETVTMTNDEGRVIEGIFTPDRLSWKPGVPLGYGRTYTLAVTAIGDQGIRSEKTSTFSTVTPGNQTKPTFVTTGGNLLADGGTFGVGIVIVTHFDEPITDRAAAEKALHVEATPPVNGSWYWADDQNVHWRPENYWTPGTQVTVRAAVYGIPLGEGLFGQEDAQTSFTIGDAHISVADDTTKQVTVTDNGQVVRTMPTSMGRGGTEVVGGQTLSFWTQPGIYTVINKANPVIMDSSTYGLPVNSRLGYKETINYATRISNDGIYLHELADTIWAQGNTNVSHGCLNLSPDNARWFYDFSVPGDIVEVRNTGGAPLELWQNGDWSLPWDQWQAGSALT</sequence>
<feature type="domain" description="L,D-TPase catalytic" evidence="9">
    <location>
        <begin position="269"/>
        <end position="404"/>
    </location>
</feature>
<dbReference type="HOGENOM" id="CLU_039404_3_0_11"/>
<dbReference type="PANTHER" id="PTHR30582">
    <property type="entry name" value="L,D-TRANSPEPTIDASE"/>
    <property type="match status" value="1"/>
</dbReference>
<dbReference type="Pfam" id="PF17964">
    <property type="entry name" value="Big_10"/>
    <property type="match status" value="1"/>
</dbReference>
<dbReference type="InterPro" id="IPR038063">
    <property type="entry name" value="Transpep_catalytic_dom"/>
</dbReference>
<evidence type="ECO:0000256" key="4">
    <source>
        <dbReference type="ARBA" id="ARBA00022984"/>
    </source>
</evidence>
<evidence type="ECO:0000256" key="8">
    <source>
        <dbReference type="SAM" id="MobiDB-lite"/>
    </source>
</evidence>
<geneLocation type="plasmid" evidence="10 11">
    <name>pRHL1</name>
</geneLocation>
<proteinExistence type="predicted"/>
<dbReference type="GO" id="GO:0071972">
    <property type="term" value="F:peptidoglycan L,D-transpeptidase activity"/>
    <property type="evidence" value="ECO:0007669"/>
    <property type="project" value="TreeGrafter"/>
</dbReference>
<dbReference type="CDD" id="cd16913">
    <property type="entry name" value="YkuD_like"/>
    <property type="match status" value="1"/>
</dbReference>
<dbReference type="GO" id="GO:0008360">
    <property type="term" value="P:regulation of cell shape"/>
    <property type="evidence" value="ECO:0007669"/>
    <property type="project" value="UniProtKB-UniRule"/>
</dbReference>
<name>Q0RZA4_RHOJR</name>
<evidence type="ECO:0000313" key="11">
    <source>
        <dbReference type="Proteomes" id="UP000008710"/>
    </source>
</evidence>
<dbReference type="GO" id="GO:0018104">
    <property type="term" value="P:peptidoglycan-protein cross-linking"/>
    <property type="evidence" value="ECO:0007669"/>
    <property type="project" value="TreeGrafter"/>
</dbReference>
<dbReference type="UniPathway" id="UPA00219"/>
<keyword evidence="3 7" id="KW-0133">Cell shape</keyword>
<evidence type="ECO:0000256" key="7">
    <source>
        <dbReference type="PROSITE-ProRule" id="PRU01373"/>
    </source>
</evidence>
<gene>
    <name evidence="10" type="primary">lppS</name>
    <name evidence="10" type="ordered locus">RHA1_ro08338</name>
</gene>
<dbReference type="KEGG" id="rha:RHA1_ro08338"/>
<dbReference type="CDD" id="cd13432">
    <property type="entry name" value="LDT_IgD_like_2"/>
    <property type="match status" value="1"/>
</dbReference>
<dbReference type="InterPro" id="IPR041280">
    <property type="entry name" value="Big_10"/>
</dbReference>
<dbReference type="PROSITE" id="PS52029">
    <property type="entry name" value="LD_TPASE"/>
    <property type="match status" value="1"/>
</dbReference>
<dbReference type="SUPFAM" id="SSF141523">
    <property type="entry name" value="L,D-transpeptidase catalytic domain-like"/>
    <property type="match status" value="1"/>
</dbReference>
<dbReference type="Gene3D" id="2.40.440.10">
    <property type="entry name" value="L,D-transpeptidase catalytic domain-like"/>
    <property type="match status" value="1"/>
</dbReference>
<protein>
    <submittedName>
        <fullName evidence="10">Secreted lipoprotein, ErfK/YbiS/YcfS/YnhG family protein</fullName>
    </submittedName>
</protein>
<comment type="pathway">
    <text evidence="1 7">Cell wall biogenesis; peptidoglycan biosynthesis.</text>
</comment>
<accession>Q0RZA4</accession>
<keyword evidence="5" id="KW-0012">Acyltransferase</keyword>
<keyword evidence="10" id="KW-0614">Plasmid</keyword>
<reference evidence="11" key="1">
    <citation type="journal article" date="2006" name="Proc. Natl. Acad. Sci. U.S.A.">
        <title>The complete genome of Rhodococcus sp. RHA1 provides insights into a catabolic powerhouse.</title>
        <authorList>
            <person name="McLeod M.P."/>
            <person name="Warren R.L."/>
            <person name="Hsiao W.W.L."/>
            <person name="Araki N."/>
            <person name="Myhre M."/>
            <person name="Fernandes C."/>
            <person name="Miyazawa D."/>
            <person name="Wong W."/>
            <person name="Lillquist A.L."/>
            <person name="Wang D."/>
            <person name="Dosanjh M."/>
            <person name="Hara H."/>
            <person name="Petrescu A."/>
            <person name="Morin R.D."/>
            <person name="Yang G."/>
            <person name="Stott J.M."/>
            <person name="Schein J.E."/>
            <person name="Shin H."/>
            <person name="Smailus D."/>
            <person name="Siddiqui A.S."/>
            <person name="Marra M.A."/>
            <person name="Jones S.J.M."/>
            <person name="Holt R."/>
            <person name="Brinkman F.S.L."/>
            <person name="Miyauchi K."/>
            <person name="Fukuda M."/>
            <person name="Davies J.E."/>
            <person name="Mohn W.W."/>
            <person name="Eltis L.D."/>
        </authorList>
    </citation>
    <scope>NUCLEOTIDE SEQUENCE [LARGE SCALE GENOMIC DNA]</scope>
    <source>
        <strain evidence="11">RHA1</strain>
    </source>
</reference>
<keyword evidence="2" id="KW-0808">Transferase</keyword>
<dbReference type="AlphaFoldDB" id="Q0RZA4"/>
<organism evidence="10 11">
    <name type="scientific">Rhodococcus jostii (strain RHA1)</name>
    <dbReference type="NCBI Taxonomy" id="101510"/>
    <lineage>
        <taxon>Bacteria</taxon>
        <taxon>Bacillati</taxon>
        <taxon>Actinomycetota</taxon>
        <taxon>Actinomycetes</taxon>
        <taxon>Mycobacteriales</taxon>
        <taxon>Nocardiaceae</taxon>
        <taxon>Rhodococcus</taxon>
    </lineage>
</organism>
<evidence type="ECO:0000313" key="10">
    <source>
        <dbReference type="EMBL" id="ABG99382.1"/>
    </source>
</evidence>
<dbReference type="GO" id="GO:0071555">
    <property type="term" value="P:cell wall organization"/>
    <property type="evidence" value="ECO:0007669"/>
    <property type="project" value="UniProtKB-UniRule"/>
</dbReference>
<dbReference type="PANTHER" id="PTHR30582:SF2">
    <property type="entry name" value="L,D-TRANSPEPTIDASE YCIB-RELATED"/>
    <property type="match status" value="1"/>
</dbReference>
<evidence type="ECO:0000259" key="9">
    <source>
        <dbReference type="PROSITE" id="PS52029"/>
    </source>
</evidence>
<dbReference type="Gene3D" id="2.60.40.3780">
    <property type="match status" value="1"/>
</dbReference>
<dbReference type="EMBL" id="CP000432">
    <property type="protein sequence ID" value="ABG99382.1"/>
    <property type="molecule type" value="Genomic_DNA"/>
</dbReference>
<dbReference type="Gene3D" id="2.60.40.3710">
    <property type="match status" value="1"/>
</dbReference>
<dbReference type="InterPro" id="IPR005490">
    <property type="entry name" value="LD_TPept_cat_dom"/>
</dbReference>
<dbReference type="Proteomes" id="UP000008710">
    <property type="component" value="Plasmid pRHL1"/>
</dbReference>
<dbReference type="InterPro" id="IPR050979">
    <property type="entry name" value="LD-transpeptidase"/>
</dbReference>
<feature type="active site" description="Proton donor/acceptor" evidence="7">
    <location>
        <position position="362"/>
    </location>
</feature>
<evidence type="ECO:0000256" key="3">
    <source>
        <dbReference type="ARBA" id="ARBA00022960"/>
    </source>
</evidence>
<keyword evidence="6 7" id="KW-0961">Cell wall biogenesis/degradation</keyword>
<dbReference type="GO" id="GO:0005576">
    <property type="term" value="C:extracellular region"/>
    <property type="evidence" value="ECO:0007669"/>
    <property type="project" value="TreeGrafter"/>
</dbReference>
<feature type="active site" description="Nucleophile" evidence="7">
    <location>
        <position position="380"/>
    </location>
</feature>
<evidence type="ECO:0000256" key="5">
    <source>
        <dbReference type="ARBA" id="ARBA00023315"/>
    </source>
</evidence>
<dbReference type="GO" id="GO:0016746">
    <property type="term" value="F:acyltransferase activity"/>
    <property type="evidence" value="ECO:0007669"/>
    <property type="project" value="UniProtKB-KW"/>
</dbReference>